<dbReference type="Proteomes" id="UP001497623">
    <property type="component" value="Unassembled WGS sequence"/>
</dbReference>
<comment type="caution">
    <text evidence="3">The sequence shown here is derived from an EMBL/GenBank/DDBJ whole genome shotgun (WGS) entry which is preliminary data.</text>
</comment>
<feature type="compositionally biased region" description="Low complexity" evidence="1">
    <location>
        <begin position="167"/>
        <end position="193"/>
    </location>
</feature>
<feature type="non-terminal residue" evidence="3">
    <location>
        <position position="1"/>
    </location>
</feature>
<organism evidence="3 4">
    <name type="scientific">Meganyctiphanes norvegica</name>
    <name type="common">Northern krill</name>
    <name type="synonym">Thysanopoda norvegica</name>
    <dbReference type="NCBI Taxonomy" id="48144"/>
    <lineage>
        <taxon>Eukaryota</taxon>
        <taxon>Metazoa</taxon>
        <taxon>Ecdysozoa</taxon>
        <taxon>Arthropoda</taxon>
        <taxon>Crustacea</taxon>
        <taxon>Multicrustacea</taxon>
        <taxon>Malacostraca</taxon>
        <taxon>Eumalacostraca</taxon>
        <taxon>Eucarida</taxon>
        <taxon>Euphausiacea</taxon>
        <taxon>Euphausiidae</taxon>
        <taxon>Meganyctiphanes</taxon>
    </lineage>
</organism>
<dbReference type="PRINTS" id="PR01217">
    <property type="entry name" value="PRICHEXTENSN"/>
</dbReference>
<dbReference type="AlphaFoldDB" id="A0AAV2RQQ7"/>
<feature type="chain" id="PRO_5043606979" evidence="2">
    <location>
        <begin position="23"/>
        <end position="193"/>
    </location>
</feature>
<dbReference type="EMBL" id="CAXKWB010030875">
    <property type="protein sequence ID" value="CAL4138685.1"/>
    <property type="molecule type" value="Genomic_DNA"/>
</dbReference>
<protein>
    <submittedName>
        <fullName evidence="3">Uncharacterized protein</fullName>
    </submittedName>
</protein>
<accession>A0AAV2RQQ7</accession>
<name>A0AAV2RQQ7_MEGNR</name>
<keyword evidence="2" id="KW-0732">Signal</keyword>
<evidence type="ECO:0000256" key="1">
    <source>
        <dbReference type="SAM" id="MobiDB-lite"/>
    </source>
</evidence>
<gene>
    <name evidence="3" type="ORF">MNOR_LOCUS28254</name>
</gene>
<feature type="non-terminal residue" evidence="3">
    <location>
        <position position="193"/>
    </location>
</feature>
<proteinExistence type="predicted"/>
<feature type="signal peptide" evidence="2">
    <location>
        <begin position="1"/>
        <end position="22"/>
    </location>
</feature>
<sequence length="193" mass="20502">LRIIRMISLAYIFVCIVAATHASKLPISRESLGHRGGLVDDKDVIRKARNVHLFTPYHKHKARVKRGDYTVDMCHSPGESCGNDNEGVCRPVACHYGEIECASGVCPGYDCRCCKPEKVPPTPPAPTTTVPPPVPITTPVTTIIAPPPVPITTPVTTTTAPPPVPITTPVTTTTSPPPVHITTPVTATTAPPP</sequence>
<evidence type="ECO:0000313" key="3">
    <source>
        <dbReference type="EMBL" id="CAL4138685.1"/>
    </source>
</evidence>
<evidence type="ECO:0000313" key="4">
    <source>
        <dbReference type="Proteomes" id="UP001497623"/>
    </source>
</evidence>
<feature type="region of interest" description="Disordered" evidence="1">
    <location>
        <begin position="154"/>
        <end position="193"/>
    </location>
</feature>
<evidence type="ECO:0000256" key="2">
    <source>
        <dbReference type="SAM" id="SignalP"/>
    </source>
</evidence>
<keyword evidence="4" id="KW-1185">Reference proteome</keyword>
<reference evidence="3 4" key="1">
    <citation type="submission" date="2024-05" db="EMBL/GenBank/DDBJ databases">
        <authorList>
            <person name="Wallberg A."/>
        </authorList>
    </citation>
    <scope>NUCLEOTIDE SEQUENCE [LARGE SCALE GENOMIC DNA]</scope>
</reference>